<dbReference type="PANTHER" id="PTHR46060">
    <property type="entry name" value="MARINER MOS1 TRANSPOSASE-LIKE PROTEIN"/>
    <property type="match status" value="1"/>
</dbReference>
<dbReference type="PANTHER" id="PTHR46060:SF1">
    <property type="entry name" value="MARINER MOS1 TRANSPOSASE-LIKE PROTEIN"/>
    <property type="match status" value="1"/>
</dbReference>
<dbReference type="OrthoDB" id="616263at2759"/>
<evidence type="ECO:0008006" key="3">
    <source>
        <dbReference type="Google" id="ProtNLM"/>
    </source>
</evidence>
<sequence>MGLLWNYIEYLKSGQIINSAIYSNMLIKVHDAICEKRRNEFRRKVVLFHQNNALPHVSSMTGWMLYKLEWDLMQHPPYSPDMAPSGFYLFSHLKLHLDGAIFNSNEEIINESDLFLDLRMSQFFAEGIEKLPKHW</sequence>
<comment type="caution">
    <text evidence="1">The sequence shown here is derived from an EMBL/GenBank/DDBJ whole genome shotgun (WGS) entry which is preliminary data.</text>
</comment>
<dbReference type="GO" id="GO:0003676">
    <property type="term" value="F:nucleic acid binding"/>
    <property type="evidence" value="ECO:0007669"/>
    <property type="project" value="InterPro"/>
</dbReference>
<dbReference type="InterPro" id="IPR036397">
    <property type="entry name" value="RNaseH_sf"/>
</dbReference>
<dbReference type="Gene3D" id="3.30.420.10">
    <property type="entry name" value="Ribonuclease H-like superfamily/Ribonuclease H"/>
    <property type="match status" value="1"/>
</dbReference>
<evidence type="ECO:0000313" key="2">
    <source>
        <dbReference type="Proteomes" id="UP000499080"/>
    </source>
</evidence>
<dbReference type="Pfam" id="PF01359">
    <property type="entry name" value="Transposase_1"/>
    <property type="match status" value="1"/>
</dbReference>
<protein>
    <recommendedName>
        <fullName evidence="3">Histone-lysine N-methyltransferase SETMAR</fullName>
    </recommendedName>
</protein>
<dbReference type="Proteomes" id="UP000499080">
    <property type="component" value="Unassembled WGS sequence"/>
</dbReference>
<dbReference type="InterPro" id="IPR001888">
    <property type="entry name" value="Transposase_1"/>
</dbReference>
<reference evidence="1 2" key="1">
    <citation type="journal article" date="2019" name="Sci. Rep.">
        <title>Orb-weaving spider Araneus ventricosus genome elucidates the spidroin gene catalogue.</title>
        <authorList>
            <person name="Kono N."/>
            <person name="Nakamura H."/>
            <person name="Ohtoshi R."/>
            <person name="Moran D.A.P."/>
            <person name="Shinohara A."/>
            <person name="Yoshida Y."/>
            <person name="Fujiwara M."/>
            <person name="Mori M."/>
            <person name="Tomita M."/>
            <person name="Arakawa K."/>
        </authorList>
    </citation>
    <scope>NUCLEOTIDE SEQUENCE [LARGE SCALE GENOMIC DNA]</scope>
</reference>
<dbReference type="InterPro" id="IPR052709">
    <property type="entry name" value="Transposase-MT_Hybrid"/>
</dbReference>
<keyword evidence="2" id="KW-1185">Reference proteome</keyword>
<evidence type="ECO:0000313" key="1">
    <source>
        <dbReference type="EMBL" id="GBN94357.1"/>
    </source>
</evidence>
<proteinExistence type="predicted"/>
<accession>A0A4Y2T1G2</accession>
<organism evidence="1 2">
    <name type="scientific">Araneus ventricosus</name>
    <name type="common">Orbweaver spider</name>
    <name type="synonym">Epeira ventricosa</name>
    <dbReference type="NCBI Taxonomy" id="182803"/>
    <lineage>
        <taxon>Eukaryota</taxon>
        <taxon>Metazoa</taxon>
        <taxon>Ecdysozoa</taxon>
        <taxon>Arthropoda</taxon>
        <taxon>Chelicerata</taxon>
        <taxon>Arachnida</taxon>
        <taxon>Araneae</taxon>
        <taxon>Araneomorphae</taxon>
        <taxon>Entelegynae</taxon>
        <taxon>Araneoidea</taxon>
        <taxon>Araneidae</taxon>
        <taxon>Araneus</taxon>
    </lineage>
</organism>
<gene>
    <name evidence="1" type="ORF">AVEN_265582_1</name>
</gene>
<dbReference type="EMBL" id="BGPR01025455">
    <property type="protein sequence ID" value="GBN94357.1"/>
    <property type="molecule type" value="Genomic_DNA"/>
</dbReference>
<name>A0A4Y2T1G2_ARAVE</name>
<dbReference type="AlphaFoldDB" id="A0A4Y2T1G2"/>